<keyword evidence="3" id="KW-0812">Transmembrane</keyword>
<proteinExistence type="predicted"/>
<evidence type="ECO:0000313" key="10">
    <source>
        <dbReference type="EMBL" id="EUT73168.1"/>
    </source>
</evidence>
<feature type="domain" description="Duffy-binding-like" evidence="9">
    <location>
        <begin position="2292"/>
        <end position="2420"/>
    </location>
</feature>
<evidence type="ECO:0000256" key="3">
    <source>
        <dbReference type="SAM" id="Phobius"/>
    </source>
</evidence>
<feature type="domain" description="Duffy-binding-like" evidence="4">
    <location>
        <begin position="1459"/>
        <end position="1600"/>
    </location>
</feature>
<gene>
    <name evidence="10" type="ORF">PFAG_06029</name>
</gene>
<feature type="coiled-coil region" evidence="1">
    <location>
        <begin position="1925"/>
        <end position="1952"/>
    </location>
</feature>
<feature type="domain" description="Plasmodium falciparum erythrocyte membrane protein 1 acidic terminal segment" evidence="6">
    <location>
        <begin position="2787"/>
        <end position="2890"/>
    </location>
</feature>
<organism evidence="10">
    <name type="scientific">Plasmodium falciparum Santa Lucia</name>
    <dbReference type="NCBI Taxonomy" id="478859"/>
    <lineage>
        <taxon>Eukaryota</taxon>
        <taxon>Sar</taxon>
        <taxon>Alveolata</taxon>
        <taxon>Apicomplexa</taxon>
        <taxon>Aconoidasida</taxon>
        <taxon>Haemosporida</taxon>
        <taxon>Plasmodiidae</taxon>
        <taxon>Plasmodium</taxon>
        <taxon>Plasmodium (Laverania)</taxon>
    </lineage>
</organism>
<evidence type="ECO:0000256" key="1">
    <source>
        <dbReference type="SAM" id="Coils"/>
    </source>
</evidence>
<dbReference type="Pfam" id="PF15447">
    <property type="entry name" value="NTS"/>
    <property type="match status" value="1"/>
</dbReference>
<dbReference type="InterPro" id="IPR054595">
    <property type="entry name" value="DBL_C"/>
</dbReference>
<feature type="domain" description="Duffy-antigen binding" evidence="5">
    <location>
        <begin position="1696"/>
        <end position="1865"/>
    </location>
</feature>
<dbReference type="Gene3D" id="1.20.58.1930">
    <property type="match status" value="1"/>
</dbReference>
<feature type="region of interest" description="Disordered" evidence="2">
    <location>
        <begin position="908"/>
        <end position="927"/>
    </location>
</feature>
<dbReference type="Pfam" id="PF05424">
    <property type="entry name" value="Duffy_binding"/>
    <property type="match status" value="4"/>
</dbReference>
<evidence type="ECO:0000259" key="6">
    <source>
        <dbReference type="Pfam" id="PF15445"/>
    </source>
</evidence>
<dbReference type="InterPro" id="IPR042202">
    <property type="entry name" value="Duffy-ag-bd_sf"/>
</dbReference>
<feature type="domain" description="Duffy-antigen binding" evidence="5">
    <location>
        <begin position="113"/>
        <end position="305"/>
    </location>
</feature>
<evidence type="ECO:0000259" key="4">
    <source>
        <dbReference type="Pfam" id="PF03011"/>
    </source>
</evidence>
<dbReference type="InterPro" id="IPR004258">
    <property type="entry name" value="DBL"/>
</dbReference>
<dbReference type="Pfam" id="PF03011">
    <property type="entry name" value="PFEMP"/>
    <property type="match status" value="2"/>
</dbReference>
<feature type="region of interest" description="Disordered" evidence="2">
    <location>
        <begin position="1620"/>
        <end position="1640"/>
    </location>
</feature>
<dbReference type="GO" id="GO:0046789">
    <property type="term" value="F:host cell surface receptor binding"/>
    <property type="evidence" value="ECO:0007669"/>
    <property type="project" value="InterPro"/>
</dbReference>
<dbReference type="InterPro" id="IPR029211">
    <property type="entry name" value="PfEMP1_ATS"/>
</dbReference>
<dbReference type="FunFam" id="1.20.1310.20:FF:000001">
    <property type="entry name" value="Erythrocyte membrane protein 1, PfEMP1"/>
    <property type="match status" value="1"/>
</dbReference>
<keyword evidence="3" id="KW-1133">Transmembrane helix</keyword>
<dbReference type="Pfam" id="PF22672">
    <property type="entry name" value="DBL_C"/>
    <property type="match status" value="3"/>
</dbReference>
<name>W7FKU5_PLAFA</name>
<feature type="coiled-coil region" evidence="1">
    <location>
        <begin position="2298"/>
        <end position="2351"/>
    </location>
</feature>
<evidence type="ECO:0000259" key="5">
    <source>
        <dbReference type="Pfam" id="PF05424"/>
    </source>
</evidence>
<feature type="region of interest" description="Disordered" evidence="2">
    <location>
        <begin position="1031"/>
        <end position="1061"/>
    </location>
</feature>
<dbReference type="Gene3D" id="1.20.1310.20">
    <property type="entry name" value="Duffy-antigen binding domain"/>
    <property type="match status" value="5"/>
</dbReference>
<evidence type="ECO:0008006" key="11">
    <source>
        <dbReference type="Google" id="ProtNLM"/>
    </source>
</evidence>
<dbReference type="FunFam" id="1.20.58.1930:FF:000001">
    <property type="entry name" value="Erythrocyte membrane protein 1, PfEMP1"/>
    <property type="match status" value="1"/>
</dbReference>
<feature type="region of interest" description="Disordered" evidence="2">
    <location>
        <begin position="945"/>
        <end position="1002"/>
    </location>
</feature>
<dbReference type="Pfam" id="PF15445">
    <property type="entry name" value="ATS"/>
    <property type="match status" value="1"/>
</dbReference>
<protein>
    <recommendedName>
        <fullName evidence="11">Erythrocyte membrane protein 1</fullName>
    </recommendedName>
</protein>
<feature type="compositionally biased region" description="Basic and acidic residues" evidence="2">
    <location>
        <begin position="786"/>
        <end position="795"/>
    </location>
</feature>
<dbReference type="GO" id="GO:0016020">
    <property type="term" value="C:membrane"/>
    <property type="evidence" value="ECO:0007669"/>
    <property type="project" value="InterPro"/>
</dbReference>
<dbReference type="EMBL" id="KI928838">
    <property type="protein sequence ID" value="EUT73168.1"/>
    <property type="molecule type" value="Genomic_DNA"/>
</dbReference>
<dbReference type="Proteomes" id="UP000030666">
    <property type="component" value="Unassembled WGS sequence"/>
</dbReference>
<reference evidence="10" key="1">
    <citation type="submission" date="2013-02" db="EMBL/GenBank/DDBJ databases">
        <title>The Genome Sequence of Plasmodium falciparum Santa Lucia.</title>
        <authorList>
            <consortium name="The Broad Institute Genome Sequencing Platform"/>
            <consortium name="The Broad Institute Genome Sequencing Center for Infectious Disease"/>
            <person name="Neafsey D."/>
            <person name="Cheeseman I."/>
            <person name="Volkman S."/>
            <person name="Adams J."/>
            <person name="Walker B."/>
            <person name="Young S.K."/>
            <person name="Zeng Q."/>
            <person name="Gargeya S."/>
            <person name="Fitzgerald M."/>
            <person name="Haas B."/>
            <person name="Abouelleil A."/>
            <person name="Alvarado L."/>
            <person name="Arachchi H.M."/>
            <person name="Berlin A.M."/>
            <person name="Chapman S.B."/>
            <person name="Dewar J."/>
            <person name="Goldberg J."/>
            <person name="Griggs A."/>
            <person name="Gujja S."/>
            <person name="Hansen M."/>
            <person name="Howarth C."/>
            <person name="Imamovic A."/>
            <person name="Larimer J."/>
            <person name="McCowan C."/>
            <person name="Murphy C."/>
            <person name="Neiman D."/>
            <person name="Pearson M."/>
            <person name="Priest M."/>
            <person name="Roberts A."/>
            <person name="Saif S."/>
            <person name="Shea T."/>
            <person name="Sisk P."/>
            <person name="Sykes S."/>
            <person name="Wortman J."/>
            <person name="Nusbaum C."/>
            <person name="Birren B."/>
        </authorList>
    </citation>
    <scope>NUCLEOTIDE SEQUENCE [LARGE SCALE GENOMIC DNA]</scope>
    <source>
        <strain evidence="10">Santa Lucia</strain>
    </source>
</reference>
<feature type="compositionally biased region" description="Polar residues" evidence="2">
    <location>
        <begin position="958"/>
        <end position="992"/>
    </location>
</feature>
<evidence type="ECO:0000259" key="9">
    <source>
        <dbReference type="Pfam" id="PF22672"/>
    </source>
</evidence>
<feature type="domain" description="Duffy-binding-like" evidence="9">
    <location>
        <begin position="309"/>
        <end position="473"/>
    </location>
</feature>
<keyword evidence="3" id="KW-0472">Membrane</keyword>
<dbReference type="InterPro" id="IPR041480">
    <property type="entry name" value="CIDR1_gamma"/>
</dbReference>
<feature type="domain" description="Duffy-binding-like" evidence="9">
    <location>
        <begin position="1205"/>
        <end position="1346"/>
    </location>
</feature>
<feature type="domain" description="Cysteine-rich interdomain region 1 gamma" evidence="8">
    <location>
        <begin position="1391"/>
        <end position="1442"/>
    </location>
</feature>
<dbReference type="SUPFAM" id="SSF140924">
    <property type="entry name" value="Duffy binding domain-like"/>
    <property type="match status" value="7"/>
</dbReference>
<sequence length="2890" mass="334471">MAASTTYSSAKNAKELLDMIGKDVHETVKKEAQKRSNGDLKGFLTGTTIFGGKKTITLDPCQLESEYTELIKTKNNRYPCGNRTGKEERFSDTLGGQCTYNRIKDSNKNDNKGACAPYRRLHLCDYNLESISDYNSSNARHNLLAEVCLAAKYEGNSINTPYPKHKETNNDSASQLCTVLARSFADIGDIVRGRDLYLGDKGEKKKLQDNLKEIFGKIHNGLDGKIKSKYNGDTDNYYELREDWWTENRHTVWKAITCNVHGSDYFRPTCGGGQNKTKNNCRCGDDKKPDDQVPTYFDYVPQYLRWFEEWAEDFCRKKKKKLENLEQQCRGEGGKERYCSGNGYDCEKTIYKKGKLVISSECTKCSVWCRMYETWIDNQKKEFLKQKRKYKSEMQKYTNGAVGNVTGRKKRGAPSNINYEGYEKKFYDILKNNGNYGTVDNFLEKLNEEDVCKKITDEKEIINFKTDDNDFHKNINNKGTFYHSEYCEVCPGCGMKKTKDGKEKWEQKNGGTCTREKRYKILDYNNFNGIDVLSFGDKRQDIEKKLEEFCPKTNGDTTNSVHGSGDCGGGNSDSSLCEKWQCYKYEYVEEVVQDDDDPVNPDYVKYAGGLCILKNEKYESEKETPDEPAEFQKTFNEFFYFWIRRFLNDSMYWRGKVNSCINKSKREKCKEECKKECDCFLKWIEQKRKEWEKIKVHFNTQEGIPDGFTHDALLITVLNIDELFKDIKDGYGNAKELEGIKNMLDEEKKREAAGILAGGENNTTIDKLLKHEGDDAKGCIDTHKEKCKEQKKTSRADGGPGVARSESADDNVPPASADLHDDDEDDDDEEEEEEEIDGEGGQDDVVENQVEVKGPKEPTLPPATTTPEVTPACDIVDKLFTTTETLKEACPTKYGKTAPTSWKCIPSGNTSETTIKSGDTTGGSICVPPRRRKLYIKKIVDWAEKQSSQSQASESSQGTTEASVSQETSGGQKTPVSGGDTPSQTAVGGQTTSPPPSDPRADGLREAFIQSAAVETFFSWHEFKKEKEKEIREKNEMDGRNLLFGQDDTSDDPDNPQSKLKNGVIPEEFKRQMFYTLGDYRDILFGKDVSSVKDMDKIENIIKGVFQDNGSKTTIEKQREKWWKNYGPHIWEGMLCALSYDTDTKEMNNQLREKLMGDSKNKENAYERISFKGGFNSDKSATISTTTTKLDTFVKRPTFFRWLEEWAQEFCKKRTHKLAQIKHECRRQDGTRYCDGDGFDCKNLVPNENGIFEDFNCPSCANSCTSYKKWLSRKEYEFNKQKEKYQNKIDDAQKISHNTSDENFIRTFSEDYKSIHSFLENLKGPCFNYNSEDKINFNNTEKTFGPAINCAPCPLFGENCIKKDCSHAPMKICNGKTFNTADDIKTIKRNTEQIDILVTDNIKNGFPDNLKNSCHNSDIFEDIRIYKWTCGDVCGLDICDLESPNEKKVDKQNILIRTLFKHWVENFLKDYNKINDKISHCINNGKGSICINGCKENCECVYEWIKIKKIEWEKVRDRYFKQYSIKGSHKSFTVKSFMESLLPQIDVENIKGKVKKLSDLYDSNECIDTDTSKKGQHEYNDVVECLLDKLKNKIGHCKAQYGTKIQSTCDESPPNTLTDEILDEDKDTPTNTKPQFCPKDVEDTKEAEPDFNIFCDSKKQPKCNNLENDLRSTCKPKVKLIGLGAHNLIARTNSNVYMSPRVRQLCLEQLTKLAVPTKNADLVTEEQFSEALQECAYNEAKSLYEYYKGEGKGMIPIKDNEKIEDKIKEHILEAMKRSYADYGNIVKGDMWWIYPDEKDVDTVIISVANKFNVNHKSSVSIDDDAKRLNLWKSLRNDIWKAMLCGYQKGKNNNAQIDKNWCTVPTDDETDQFLRWFVEWGHNFCIRREQELKRLKEKCHNVICNGTGENEKQECKRLCENYKQFLKMYENQYKQQSIQYRELESSIDEFKDKDPFTFLKEKCNAGFSCFKDVNENEHNKIFQYPSDEVKNLCTCTSTDTSKTTPTNCIEKAAYELKKEAMNKIGNVSNSLKSKGNENDISFKDCRRGDYVVVENGAVPKKIDKDKLEIEFPSSIYSCETNGINNVHIGKEWDCNYRNINFREKNLCLPPRRQFMCIKNIKDIQSENIKDKNELLNEVIKTAKNEGVRILKNYQEQNKTDFSYICDDMKYSFADLGDIIRGRDLWKKYRGERRLQQKLETIFNKIYNNLENGKQIYTYDNPYYYNLRNDWWNENREAIWKAMTCCAPRDAYINKTTENSEKTIRSTDMYNYCGHNHNPPYDDYIPQRLRWMKEWGEYVCKILNEKIDDMKKDCEQCTLNNSRCRDDDDGNKCRKCKSKCKEYTELIQNLKLQFSIQKQKYNELYTKIQNNRRGFTKDNDKYVIEFFEKVKKINTCNVDTADKYLDKASHCKHYKFTQNKIKTTPYIFNEQPEMYKSHCVCTITNHPLDNCPFRNENKGLCNTLKELSECKNKTFDNKLDSWGTHDLKYRTSTNQGVFIPPRRTRLCLKPLIKRNYAQHDEHNFLNDLLTAAYTEAYALGDKFKNQPTEALQAMKNSFADYGDIIKGTDMIDNMYLNELKTQLETIIKYNGTSTKTKTCKKWWEYNKNKVWHAMLCGYQKGSKVGIVPYNWCSLPEEDKTDQFLRWFQEWTQAFCSRRNELYKALEAQNTNTACVDGRIYPDSFKNACEKYRNFIANKKIQYDLQMYQYNKKYKNSKSYSKEGPDFVRNKCNGKCECLSGKFIENSKLENPYETMDETLKSKCDCEKTDSPKPLPPAEEPFDPTILQTTIPFGIALALGSIAFLFMKKKTKSSVGNLFQILHIPKSDYDIPTLKSSNRYIPYASDRYKGKTYIYMEGDTSGDEKYAFMSDTTDITSSESEYEELDINDIYVP</sequence>
<feature type="domain" description="Plasmodium falciparum erythrocyte membrane protein-1 N-terminal segment" evidence="7">
    <location>
        <begin position="13"/>
        <end position="45"/>
    </location>
</feature>
<feature type="non-terminal residue" evidence="10">
    <location>
        <position position="2890"/>
    </location>
</feature>
<accession>W7FKU5</accession>
<feature type="region of interest" description="Disordered" evidence="2">
    <location>
        <begin position="786"/>
        <end position="845"/>
    </location>
</feature>
<feature type="compositionally biased region" description="Acidic residues" evidence="2">
    <location>
        <begin position="820"/>
        <end position="845"/>
    </location>
</feature>
<dbReference type="Gene3D" id="1.20.58.830">
    <property type="match status" value="6"/>
</dbReference>
<feature type="transmembrane region" description="Helical" evidence="3">
    <location>
        <begin position="2783"/>
        <end position="2804"/>
    </location>
</feature>
<dbReference type="InterPro" id="IPR008602">
    <property type="entry name" value="Duffy-antigen-binding"/>
</dbReference>
<feature type="domain" description="Duffy-binding-like" evidence="4">
    <location>
        <begin position="638"/>
        <end position="787"/>
    </location>
</feature>
<evidence type="ECO:0000256" key="2">
    <source>
        <dbReference type="SAM" id="MobiDB-lite"/>
    </source>
</evidence>
<feature type="compositionally biased region" description="Polar residues" evidence="2">
    <location>
        <begin position="908"/>
        <end position="923"/>
    </location>
</feature>
<dbReference type="FunFam" id="1.20.58.830:FF:000003">
    <property type="entry name" value="Erythrocyte membrane protein 1, PfEMP1"/>
    <property type="match status" value="1"/>
</dbReference>
<feature type="compositionally biased region" description="Low complexity" evidence="2">
    <location>
        <begin position="946"/>
        <end position="957"/>
    </location>
</feature>
<keyword evidence="1" id="KW-0175">Coiled coil</keyword>
<evidence type="ECO:0000259" key="7">
    <source>
        <dbReference type="Pfam" id="PF15447"/>
    </source>
</evidence>
<dbReference type="InterPro" id="IPR029210">
    <property type="entry name" value="PfEMP1_NTS"/>
</dbReference>
<evidence type="ECO:0000259" key="8">
    <source>
        <dbReference type="Pfam" id="PF18562"/>
    </source>
</evidence>
<dbReference type="Pfam" id="PF18562">
    <property type="entry name" value="CIDR1_gamma"/>
    <property type="match status" value="1"/>
</dbReference>
<feature type="domain" description="Duffy-antigen binding" evidence="5">
    <location>
        <begin position="2105"/>
        <end position="2288"/>
    </location>
</feature>
<feature type="domain" description="Duffy-antigen binding" evidence="5">
    <location>
        <begin position="2494"/>
        <end position="2652"/>
    </location>
</feature>